<evidence type="ECO:0000256" key="10">
    <source>
        <dbReference type="ARBA" id="ARBA00048721"/>
    </source>
</evidence>
<protein>
    <recommendedName>
        <fullName evidence="11">Probable nicotinate-nucleotide adenylyltransferase</fullName>
        <ecNumber evidence="11">2.7.7.18</ecNumber>
    </recommendedName>
    <alternativeName>
        <fullName evidence="11">Deamido-NAD(+) diphosphorylase</fullName>
    </alternativeName>
    <alternativeName>
        <fullName evidence="11">Deamido-NAD(+) pyrophosphorylase</fullName>
    </alternativeName>
    <alternativeName>
        <fullName evidence="11">Nicotinate mononucleotide adenylyltransferase</fullName>
        <shortName evidence="11">NaMN adenylyltransferase</shortName>
    </alternativeName>
</protein>
<comment type="caution">
    <text evidence="13">The sequence shown here is derived from an EMBL/GenBank/DDBJ whole genome shotgun (WGS) entry which is preliminary data.</text>
</comment>
<keyword evidence="4 11" id="KW-0662">Pyridine nucleotide biosynthesis</keyword>
<keyword evidence="7 11" id="KW-0547">Nucleotide-binding</keyword>
<dbReference type="EC" id="2.7.7.18" evidence="11"/>
<evidence type="ECO:0000256" key="1">
    <source>
        <dbReference type="ARBA" id="ARBA00002324"/>
    </source>
</evidence>
<evidence type="ECO:0000256" key="5">
    <source>
        <dbReference type="ARBA" id="ARBA00022679"/>
    </source>
</evidence>
<dbReference type="GO" id="GO:0004515">
    <property type="term" value="F:nicotinate-nucleotide adenylyltransferase activity"/>
    <property type="evidence" value="ECO:0007669"/>
    <property type="project" value="UniProtKB-EC"/>
</dbReference>
<comment type="pathway">
    <text evidence="2 11">Cofactor biosynthesis; NAD(+) biosynthesis; deamido-NAD(+) from nicotinate D-ribonucleotide: step 1/1.</text>
</comment>
<evidence type="ECO:0000256" key="6">
    <source>
        <dbReference type="ARBA" id="ARBA00022695"/>
    </source>
</evidence>
<evidence type="ECO:0000313" key="13">
    <source>
        <dbReference type="EMBL" id="MFC4362548.1"/>
    </source>
</evidence>
<evidence type="ECO:0000256" key="8">
    <source>
        <dbReference type="ARBA" id="ARBA00022840"/>
    </source>
</evidence>
<evidence type="ECO:0000256" key="2">
    <source>
        <dbReference type="ARBA" id="ARBA00005019"/>
    </source>
</evidence>
<name>A0ABV8V3Z6_9GAMM</name>
<reference evidence="14" key="1">
    <citation type="journal article" date="2019" name="Int. J. Syst. Evol. Microbiol.">
        <title>The Global Catalogue of Microorganisms (GCM) 10K type strain sequencing project: providing services to taxonomists for standard genome sequencing and annotation.</title>
        <authorList>
            <consortium name="The Broad Institute Genomics Platform"/>
            <consortium name="The Broad Institute Genome Sequencing Center for Infectious Disease"/>
            <person name="Wu L."/>
            <person name="Ma J."/>
        </authorList>
    </citation>
    <scope>NUCLEOTIDE SEQUENCE [LARGE SCALE GENOMIC DNA]</scope>
    <source>
        <strain evidence="14">CECT 8570</strain>
    </source>
</reference>
<dbReference type="PANTHER" id="PTHR39321:SF3">
    <property type="entry name" value="PHOSPHOPANTETHEINE ADENYLYLTRANSFERASE"/>
    <property type="match status" value="1"/>
</dbReference>
<dbReference type="Gene3D" id="3.40.50.620">
    <property type="entry name" value="HUPs"/>
    <property type="match status" value="1"/>
</dbReference>
<dbReference type="PANTHER" id="PTHR39321">
    <property type="entry name" value="NICOTINATE-NUCLEOTIDE ADENYLYLTRANSFERASE-RELATED"/>
    <property type="match status" value="1"/>
</dbReference>
<evidence type="ECO:0000256" key="9">
    <source>
        <dbReference type="ARBA" id="ARBA00023027"/>
    </source>
</evidence>
<dbReference type="EMBL" id="JBHSCX010000007">
    <property type="protein sequence ID" value="MFC4362548.1"/>
    <property type="molecule type" value="Genomic_DNA"/>
</dbReference>
<dbReference type="NCBIfam" id="TIGR00482">
    <property type="entry name" value="nicotinate (nicotinamide) nucleotide adenylyltransferase"/>
    <property type="match status" value="1"/>
</dbReference>
<sequence length="214" mass="23575">MTNGLGIFGGTFDPIHTGHVALALQVCRQLDLAQLRLMPTHLPPHRTSPTASAEQRAAMVQLAIADYPSLSLDSRELVRNRTSYTIDSLREIRCEAGEQTPLFFILGMDSLNALNTWREWQQLTDCAHLVAVARPGQAWPAETSAVGEWLEGRVCSDLKGLAQACGQVIRLDADFPQSATAIRSALRSGASDHDWLVPSVADYIQTHRLYPRDT</sequence>
<comment type="catalytic activity">
    <reaction evidence="10 11">
        <text>nicotinate beta-D-ribonucleotide + ATP + H(+) = deamido-NAD(+) + diphosphate</text>
        <dbReference type="Rhea" id="RHEA:22860"/>
        <dbReference type="ChEBI" id="CHEBI:15378"/>
        <dbReference type="ChEBI" id="CHEBI:30616"/>
        <dbReference type="ChEBI" id="CHEBI:33019"/>
        <dbReference type="ChEBI" id="CHEBI:57502"/>
        <dbReference type="ChEBI" id="CHEBI:58437"/>
        <dbReference type="EC" id="2.7.7.18"/>
    </reaction>
</comment>
<dbReference type="NCBIfam" id="NF000839">
    <property type="entry name" value="PRK00071.1-1"/>
    <property type="match status" value="1"/>
</dbReference>
<dbReference type="InterPro" id="IPR005248">
    <property type="entry name" value="NadD/NMNAT"/>
</dbReference>
<comment type="similarity">
    <text evidence="3 11">Belongs to the NadD family.</text>
</comment>
<dbReference type="HAMAP" id="MF_00244">
    <property type="entry name" value="NaMN_adenylyltr"/>
    <property type="match status" value="1"/>
</dbReference>
<evidence type="ECO:0000256" key="4">
    <source>
        <dbReference type="ARBA" id="ARBA00022642"/>
    </source>
</evidence>
<keyword evidence="8 11" id="KW-0067">ATP-binding</keyword>
<feature type="domain" description="Cytidyltransferase-like" evidence="12">
    <location>
        <begin position="7"/>
        <end position="166"/>
    </location>
</feature>
<evidence type="ECO:0000313" key="14">
    <source>
        <dbReference type="Proteomes" id="UP001595840"/>
    </source>
</evidence>
<dbReference type="SUPFAM" id="SSF52374">
    <property type="entry name" value="Nucleotidylyl transferase"/>
    <property type="match status" value="1"/>
</dbReference>
<keyword evidence="5 11" id="KW-0808">Transferase</keyword>
<comment type="function">
    <text evidence="1 11">Catalyzes the reversible adenylation of nicotinate mononucleotide (NaMN) to nicotinic acid adenine dinucleotide (NaAD).</text>
</comment>
<dbReference type="InterPro" id="IPR004821">
    <property type="entry name" value="Cyt_trans-like"/>
</dbReference>
<evidence type="ECO:0000256" key="3">
    <source>
        <dbReference type="ARBA" id="ARBA00009014"/>
    </source>
</evidence>
<dbReference type="RefSeq" id="WP_290265395.1">
    <property type="nucleotide sequence ID" value="NZ_JAUFQG010000006.1"/>
</dbReference>
<evidence type="ECO:0000259" key="12">
    <source>
        <dbReference type="Pfam" id="PF01467"/>
    </source>
</evidence>
<organism evidence="13 14">
    <name type="scientific">Simiduia curdlanivorans</name>
    <dbReference type="NCBI Taxonomy" id="1492769"/>
    <lineage>
        <taxon>Bacteria</taxon>
        <taxon>Pseudomonadati</taxon>
        <taxon>Pseudomonadota</taxon>
        <taxon>Gammaproteobacteria</taxon>
        <taxon>Cellvibrionales</taxon>
        <taxon>Cellvibrionaceae</taxon>
        <taxon>Simiduia</taxon>
    </lineage>
</organism>
<dbReference type="CDD" id="cd02165">
    <property type="entry name" value="NMNAT"/>
    <property type="match status" value="1"/>
</dbReference>
<dbReference type="Proteomes" id="UP001595840">
    <property type="component" value="Unassembled WGS sequence"/>
</dbReference>
<keyword evidence="9 11" id="KW-0520">NAD</keyword>
<dbReference type="NCBIfam" id="TIGR00125">
    <property type="entry name" value="cyt_tran_rel"/>
    <property type="match status" value="1"/>
</dbReference>
<dbReference type="Pfam" id="PF01467">
    <property type="entry name" value="CTP_transf_like"/>
    <property type="match status" value="1"/>
</dbReference>
<proteinExistence type="inferred from homology"/>
<evidence type="ECO:0000256" key="7">
    <source>
        <dbReference type="ARBA" id="ARBA00022741"/>
    </source>
</evidence>
<gene>
    <name evidence="11 13" type="primary">nadD</name>
    <name evidence="13" type="ORF">ACFOX3_09545</name>
</gene>
<keyword evidence="6 11" id="KW-0548">Nucleotidyltransferase</keyword>
<evidence type="ECO:0000256" key="11">
    <source>
        <dbReference type="HAMAP-Rule" id="MF_00244"/>
    </source>
</evidence>
<keyword evidence="14" id="KW-1185">Reference proteome</keyword>
<accession>A0ABV8V3Z6</accession>
<dbReference type="InterPro" id="IPR014729">
    <property type="entry name" value="Rossmann-like_a/b/a_fold"/>
</dbReference>